<dbReference type="GO" id="GO:0006457">
    <property type="term" value="P:protein folding"/>
    <property type="evidence" value="ECO:0007669"/>
    <property type="project" value="TreeGrafter"/>
</dbReference>
<protein>
    <recommendedName>
        <fullName evidence="3">CS domain-containing protein</fullName>
    </recommendedName>
</protein>
<dbReference type="EMBL" id="KQ964532">
    <property type="protein sequence ID" value="KXN69489.1"/>
    <property type="molecule type" value="Genomic_DNA"/>
</dbReference>
<organism evidence="1 2">
    <name type="scientific">Conidiobolus coronatus (strain ATCC 28846 / CBS 209.66 / NRRL 28638)</name>
    <name type="common">Delacroixia coronata</name>
    <dbReference type="NCBI Taxonomy" id="796925"/>
    <lineage>
        <taxon>Eukaryota</taxon>
        <taxon>Fungi</taxon>
        <taxon>Fungi incertae sedis</taxon>
        <taxon>Zoopagomycota</taxon>
        <taxon>Entomophthoromycotina</taxon>
        <taxon>Entomophthoromycetes</taxon>
        <taxon>Entomophthorales</taxon>
        <taxon>Ancylistaceae</taxon>
        <taxon>Conidiobolus</taxon>
    </lineage>
</organism>
<gene>
    <name evidence="1" type="ORF">CONCODRAFT_79274</name>
</gene>
<dbReference type="PANTHER" id="PTHR12356">
    <property type="entry name" value="NUCLEAR MOVEMENT PROTEIN NUDC"/>
    <property type="match status" value="1"/>
</dbReference>
<sequence length="103" mass="12132">MVRIEESTWVIEEGPTLVIQLEKIKQDVRWPHVLTHHPQIDVKKIEPSGNKLKDLDFDTRNMVEKMMHEQGAKGLFPPKNELESEDILKQFEEQNIGVDWNEE</sequence>
<proteinExistence type="predicted"/>
<accession>A0A137P3H2</accession>
<keyword evidence="2" id="KW-1185">Reference proteome</keyword>
<dbReference type="Gene3D" id="2.60.40.790">
    <property type="match status" value="1"/>
</dbReference>
<dbReference type="AlphaFoldDB" id="A0A137P3H2"/>
<name>A0A137P3H2_CONC2</name>
<dbReference type="GO" id="GO:0005737">
    <property type="term" value="C:cytoplasm"/>
    <property type="evidence" value="ECO:0007669"/>
    <property type="project" value="TreeGrafter"/>
</dbReference>
<dbReference type="Proteomes" id="UP000070444">
    <property type="component" value="Unassembled WGS sequence"/>
</dbReference>
<dbReference type="InterPro" id="IPR008978">
    <property type="entry name" value="HSP20-like_chaperone"/>
</dbReference>
<evidence type="ECO:0008006" key="3">
    <source>
        <dbReference type="Google" id="ProtNLM"/>
    </source>
</evidence>
<evidence type="ECO:0000313" key="2">
    <source>
        <dbReference type="Proteomes" id="UP000070444"/>
    </source>
</evidence>
<dbReference type="GO" id="GO:0051082">
    <property type="term" value="F:unfolded protein binding"/>
    <property type="evidence" value="ECO:0007669"/>
    <property type="project" value="TreeGrafter"/>
</dbReference>
<reference evidence="1 2" key="1">
    <citation type="journal article" date="2015" name="Genome Biol. Evol.">
        <title>Phylogenomic analyses indicate that early fungi evolved digesting cell walls of algal ancestors of land plants.</title>
        <authorList>
            <person name="Chang Y."/>
            <person name="Wang S."/>
            <person name="Sekimoto S."/>
            <person name="Aerts A.L."/>
            <person name="Choi C."/>
            <person name="Clum A."/>
            <person name="LaButti K.M."/>
            <person name="Lindquist E.A."/>
            <person name="Yee Ngan C."/>
            <person name="Ohm R.A."/>
            <person name="Salamov A.A."/>
            <person name="Grigoriev I.V."/>
            <person name="Spatafora J.W."/>
            <person name="Berbee M.L."/>
        </authorList>
    </citation>
    <scope>NUCLEOTIDE SEQUENCE [LARGE SCALE GENOMIC DNA]</scope>
    <source>
        <strain evidence="1 2">NRRL 28638</strain>
    </source>
</reference>
<evidence type="ECO:0000313" key="1">
    <source>
        <dbReference type="EMBL" id="KXN69489.1"/>
    </source>
</evidence>
<dbReference type="PANTHER" id="PTHR12356:SF3">
    <property type="entry name" value="NUCLEAR MIGRATION PROTEIN NUDC"/>
    <property type="match status" value="1"/>
</dbReference>
<dbReference type="SUPFAM" id="SSF49764">
    <property type="entry name" value="HSP20-like chaperones"/>
    <property type="match status" value="1"/>
</dbReference>
<dbReference type="InterPro" id="IPR037898">
    <property type="entry name" value="NudC_fam"/>
</dbReference>
<dbReference type="OrthoDB" id="416217at2759"/>
<dbReference type="STRING" id="796925.A0A137P3H2"/>